<dbReference type="GO" id="GO:0005886">
    <property type="term" value="C:plasma membrane"/>
    <property type="evidence" value="ECO:0007669"/>
    <property type="project" value="UniProtKB-SubCell"/>
</dbReference>
<reference evidence="9" key="1">
    <citation type="submission" date="2023-04" db="EMBL/GenBank/DDBJ databases">
        <title>Genomic characterization of faba bean (Vicia faba) microsymbionts in Mexican soils.</title>
        <authorList>
            <person name="Rivera Orduna F.N."/>
            <person name="Guevara-Luna J."/>
            <person name="Yan J."/>
            <person name="Arroyo-Herrera I."/>
            <person name="Li Y."/>
            <person name="Vasquez-Murrieta M.S."/>
            <person name="Wang E.T."/>
        </authorList>
    </citation>
    <scope>NUCLEOTIDE SEQUENCE</scope>
    <source>
        <strain evidence="9">CH26</strain>
    </source>
</reference>
<keyword evidence="4 8" id="KW-0812">Transmembrane</keyword>
<evidence type="ECO:0000256" key="5">
    <source>
        <dbReference type="ARBA" id="ARBA00022989"/>
    </source>
</evidence>
<keyword evidence="7 8" id="KW-0472">Membrane</keyword>
<dbReference type="GO" id="GO:0030001">
    <property type="term" value="P:metal ion transport"/>
    <property type="evidence" value="ECO:0007669"/>
    <property type="project" value="UniProtKB-ARBA"/>
</dbReference>
<keyword evidence="2" id="KW-0813">Transport</keyword>
<dbReference type="PANTHER" id="PTHR32024:SF1">
    <property type="entry name" value="KTR SYSTEM POTASSIUM UPTAKE PROTEIN B"/>
    <property type="match status" value="1"/>
</dbReference>
<dbReference type="AlphaFoldDB" id="A0AAJ2H304"/>
<sequence length="151" mass="16483">QITTAWFQATVPRSSGFAVIPVDQMKEASSILTMLLMFIGGGSLSTAGGIKIGTFVVLIAATYAFLRRQDEVRILKRSIDPQIVMKALALTIITMMLIFLGIFIIAAIEQDVDFFDLSFEVISAVCTVGLSRGLTGELSDVSKFLLTFMMF</sequence>
<dbReference type="EMBL" id="JAVLSF010000642">
    <property type="protein sequence ID" value="MDR9778272.1"/>
    <property type="molecule type" value="Genomic_DNA"/>
</dbReference>
<evidence type="ECO:0000256" key="6">
    <source>
        <dbReference type="ARBA" id="ARBA00023065"/>
    </source>
</evidence>
<evidence type="ECO:0000256" key="7">
    <source>
        <dbReference type="ARBA" id="ARBA00023136"/>
    </source>
</evidence>
<evidence type="ECO:0000313" key="9">
    <source>
        <dbReference type="EMBL" id="MDR9778272.1"/>
    </source>
</evidence>
<dbReference type="PANTHER" id="PTHR32024">
    <property type="entry name" value="TRK SYSTEM POTASSIUM UPTAKE PROTEIN TRKG-RELATED"/>
    <property type="match status" value="1"/>
</dbReference>
<dbReference type="GO" id="GO:0008324">
    <property type="term" value="F:monoatomic cation transmembrane transporter activity"/>
    <property type="evidence" value="ECO:0007669"/>
    <property type="project" value="InterPro"/>
</dbReference>
<feature type="transmembrane region" description="Helical" evidence="8">
    <location>
        <begin position="35"/>
        <end position="66"/>
    </location>
</feature>
<evidence type="ECO:0000313" key="10">
    <source>
        <dbReference type="Proteomes" id="UP001268610"/>
    </source>
</evidence>
<protein>
    <submittedName>
        <fullName evidence="9">Potassium transporter TrkG</fullName>
    </submittedName>
</protein>
<feature type="non-terminal residue" evidence="9">
    <location>
        <position position="151"/>
    </location>
</feature>
<keyword evidence="6" id="KW-0406">Ion transport</keyword>
<gene>
    <name evidence="9" type="ORF">RJJ65_37675</name>
</gene>
<dbReference type="InterPro" id="IPR003445">
    <property type="entry name" value="Cat_transpt"/>
</dbReference>
<evidence type="ECO:0000256" key="2">
    <source>
        <dbReference type="ARBA" id="ARBA00022448"/>
    </source>
</evidence>
<accession>A0AAJ2H304</accession>
<proteinExistence type="predicted"/>
<feature type="transmembrane region" description="Helical" evidence="8">
    <location>
        <begin position="87"/>
        <end position="108"/>
    </location>
</feature>
<name>A0AAJ2H304_9HYPH</name>
<evidence type="ECO:0000256" key="8">
    <source>
        <dbReference type="SAM" id="Phobius"/>
    </source>
</evidence>
<evidence type="ECO:0000256" key="1">
    <source>
        <dbReference type="ARBA" id="ARBA00004651"/>
    </source>
</evidence>
<feature type="non-terminal residue" evidence="9">
    <location>
        <position position="1"/>
    </location>
</feature>
<keyword evidence="5 8" id="KW-1133">Transmembrane helix</keyword>
<comment type="caution">
    <text evidence="9">The sequence shown here is derived from an EMBL/GenBank/DDBJ whole genome shotgun (WGS) entry which is preliminary data.</text>
</comment>
<comment type="subcellular location">
    <subcellularLocation>
        <location evidence="1">Cell membrane</location>
        <topology evidence="1">Multi-pass membrane protein</topology>
    </subcellularLocation>
</comment>
<dbReference type="Pfam" id="PF02386">
    <property type="entry name" value="TrkH"/>
    <property type="match status" value="1"/>
</dbReference>
<organism evidence="9 10">
    <name type="scientific">Rhizobium hidalgonense</name>
    <dbReference type="NCBI Taxonomy" id="1538159"/>
    <lineage>
        <taxon>Bacteria</taxon>
        <taxon>Pseudomonadati</taxon>
        <taxon>Pseudomonadota</taxon>
        <taxon>Alphaproteobacteria</taxon>
        <taxon>Hyphomicrobiales</taxon>
        <taxon>Rhizobiaceae</taxon>
        <taxon>Rhizobium/Agrobacterium group</taxon>
        <taxon>Rhizobium</taxon>
    </lineage>
</organism>
<dbReference type="Proteomes" id="UP001268610">
    <property type="component" value="Unassembled WGS sequence"/>
</dbReference>
<keyword evidence="3" id="KW-1003">Cell membrane</keyword>
<evidence type="ECO:0000256" key="4">
    <source>
        <dbReference type="ARBA" id="ARBA00022692"/>
    </source>
</evidence>
<evidence type="ECO:0000256" key="3">
    <source>
        <dbReference type="ARBA" id="ARBA00022475"/>
    </source>
</evidence>
<dbReference type="RefSeq" id="WP_310866373.1">
    <property type="nucleotide sequence ID" value="NZ_JAVLSF010000642.1"/>
</dbReference>